<keyword evidence="2" id="KW-1185">Reference proteome</keyword>
<proteinExistence type="predicted"/>
<dbReference type="EMBL" id="CAAALY010027412">
    <property type="protein sequence ID" value="VEL16166.1"/>
    <property type="molecule type" value="Genomic_DNA"/>
</dbReference>
<dbReference type="GO" id="GO:0007264">
    <property type="term" value="P:small GTPase-mediated signal transduction"/>
    <property type="evidence" value="ECO:0007669"/>
    <property type="project" value="InterPro"/>
</dbReference>
<dbReference type="GO" id="GO:0005085">
    <property type="term" value="F:guanyl-nucleotide exchange factor activity"/>
    <property type="evidence" value="ECO:0007669"/>
    <property type="project" value="InterPro"/>
</dbReference>
<dbReference type="OrthoDB" id="26687at2759"/>
<dbReference type="AlphaFoldDB" id="A0A3S5AAV1"/>
<dbReference type="InterPro" id="IPR036964">
    <property type="entry name" value="RASGEF_cat_dom_sf"/>
</dbReference>
<gene>
    <name evidence="1" type="ORF">PXEA_LOCUS9606</name>
</gene>
<evidence type="ECO:0000313" key="2">
    <source>
        <dbReference type="Proteomes" id="UP000784294"/>
    </source>
</evidence>
<sequence length="217" mass="24167">MKFYISPPLASDRRFKKKLIHPSKTSSLDTEYRTKDLRKLASTSLNSYLQRGESTGPPSRLSNGALETMTTLHETIKKLGAAEQEATEQGTEKPSEVLEPLTSLKYAALVNFPHIPSSNNVNSTNQATVSAISDIPSSVSATKTQEKRTACPQDRAEVLTKLERTRVINFEKHRKEFAVLAKVCLLQTAARLYQLKPDWTIQAWLQLAPEVLLEADA</sequence>
<name>A0A3S5AAV1_9PLAT</name>
<comment type="caution">
    <text evidence="1">The sequence shown here is derived from an EMBL/GenBank/DDBJ whole genome shotgun (WGS) entry which is preliminary data.</text>
</comment>
<dbReference type="Proteomes" id="UP000784294">
    <property type="component" value="Unassembled WGS sequence"/>
</dbReference>
<reference evidence="1" key="1">
    <citation type="submission" date="2018-11" db="EMBL/GenBank/DDBJ databases">
        <authorList>
            <consortium name="Pathogen Informatics"/>
        </authorList>
    </citation>
    <scope>NUCLEOTIDE SEQUENCE</scope>
</reference>
<dbReference type="Gene3D" id="1.10.840.10">
    <property type="entry name" value="Ras guanine-nucleotide exchange factors catalytic domain"/>
    <property type="match status" value="1"/>
</dbReference>
<organism evidence="1 2">
    <name type="scientific">Protopolystoma xenopodis</name>
    <dbReference type="NCBI Taxonomy" id="117903"/>
    <lineage>
        <taxon>Eukaryota</taxon>
        <taxon>Metazoa</taxon>
        <taxon>Spiralia</taxon>
        <taxon>Lophotrochozoa</taxon>
        <taxon>Platyhelminthes</taxon>
        <taxon>Monogenea</taxon>
        <taxon>Polyopisthocotylea</taxon>
        <taxon>Polystomatidea</taxon>
        <taxon>Polystomatidae</taxon>
        <taxon>Protopolystoma</taxon>
    </lineage>
</organism>
<evidence type="ECO:0000313" key="1">
    <source>
        <dbReference type="EMBL" id="VEL16166.1"/>
    </source>
</evidence>
<accession>A0A3S5AAV1</accession>
<protein>
    <submittedName>
        <fullName evidence="1">Uncharacterized protein</fullName>
    </submittedName>
</protein>